<dbReference type="SMART" id="SM00513">
    <property type="entry name" value="SAP"/>
    <property type="match status" value="1"/>
</dbReference>
<dbReference type="PANTHER" id="PTHR46609">
    <property type="entry name" value="EXONUCLEASE, PHAGE-TYPE/RECB, C-TERMINAL DOMAIN-CONTAINING PROTEIN"/>
    <property type="match status" value="1"/>
</dbReference>
<evidence type="ECO:0000259" key="5">
    <source>
        <dbReference type="PROSITE" id="PS50800"/>
    </source>
</evidence>
<dbReference type="GO" id="GO:0004527">
    <property type="term" value="F:exonuclease activity"/>
    <property type="evidence" value="ECO:0007669"/>
    <property type="project" value="UniProtKB-KW"/>
</dbReference>
<comment type="caution">
    <text evidence="6">The sequence shown here is derived from an EMBL/GenBank/DDBJ whole genome shotgun (WGS) entry which is preliminary data.</text>
</comment>
<reference evidence="6" key="2">
    <citation type="journal article" date="2023" name="Science">
        <title>Genomic signatures of disease resistance in endangered staghorn corals.</title>
        <authorList>
            <person name="Vollmer S.V."/>
            <person name="Selwyn J.D."/>
            <person name="Despard B.A."/>
            <person name="Roesel C.L."/>
        </authorList>
    </citation>
    <scope>NUCLEOTIDE SEQUENCE</scope>
    <source>
        <strain evidence="6">K2</strain>
    </source>
</reference>
<dbReference type="Pfam" id="PF01771">
    <property type="entry name" value="Viral_alk_exo"/>
    <property type="match status" value="1"/>
</dbReference>
<dbReference type="PROSITE" id="PS50800">
    <property type="entry name" value="SAP"/>
    <property type="match status" value="1"/>
</dbReference>
<evidence type="ECO:0000313" key="7">
    <source>
        <dbReference type="Proteomes" id="UP001249851"/>
    </source>
</evidence>
<dbReference type="EMBL" id="JARQWQ010000022">
    <property type="protein sequence ID" value="KAK2564557.1"/>
    <property type="molecule type" value="Genomic_DNA"/>
</dbReference>
<dbReference type="InterPro" id="IPR036361">
    <property type="entry name" value="SAP_dom_sf"/>
</dbReference>
<keyword evidence="3" id="KW-0378">Hydrolase</keyword>
<dbReference type="InterPro" id="IPR051703">
    <property type="entry name" value="NF-kappa-B_Signaling_Reg"/>
</dbReference>
<evidence type="ECO:0000256" key="1">
    <source>
        <dbReference type="ARBA" id="ARBA00022722"/>
    </source>
</evidence>
<dbReference type="GO" id="GO:0006281">
    <property type="term" value="P:DNA repair"/>
    <property type="evidence" value="ECO:0007669"/>
    <property type="project" value="UniProtKB-ARBA"/>
</dbReference>
<keyword evidence="1" id="KW-0540">Nuclease</keyword>
<evidence type="ECO:0000256" key="4">
    <source>
        <dbReference type="ARBA" id="ARBA00022839"/>
    </source>
</evidence>
<protein>
    <recommendedName>
        <fullName evidence="5">SAP domain-containing protein</fullName>
    </recommendedName>
</protein>
<evidence type="ECO:0000313" key="6">
    <source>
        <dbReference type="EMBL" id="KAK2564557.1"/>
    </source>
</evidence>
<feature type="domain" description="SAP" evidence="5">
    <location>
        <begin position="41"/>
        <end position="75"/>
    </location>
</feature>
<organism evidence="6 7">
    <name type="scientific">Acropora cervicornis</name>
    <name type="common">Staghorn coral</name>
    <dbReference type="NCBI Taxonomy" id="6130"/>
    <lineage>
        <taxon>Eukaryota</taxon>
        <taxon>Metazoa</taxon>
        <taxon>Cnidaria</taxon>
        <taxon>Anthozoa</taxon>
        <taxon>Hexacorallia</taxon>
        <taxon>Scleractinia</taxon>
        <taxon>Astrocoeniina</taxon>
        <taxon>Acroporidae</taxon>
        <taxon>Acropora</taxon>
    </lineage>
</organism>
<gene>
    <name evidence="6" type="ORF">P5673_012008</name>
</gene>
<reference evidence="6" key="1">
    <citation type="journal article" date="2023" name="G3 (Bethesda)">
        <title>Whole genome assembly and annotation of the endangered Caribbean coral Acropora cervicornis.</title>
        <authorList>
            <person name="Selwyn J.D."/>
            <person name="Vollmer S.V."/>
        </authorList>
    </citation>
    <scope>NUCLEOTIDE SEQUENCE</scope>
    <source>
        <strain evidence="6">K2</strain>
    </source>
</reference>
<keyword evidence="4" id="KW-0269">Exonuclease</keyword>
<evidence type="ECO:0000256" key="3">
    <source>
        <dbReference type="ARBA" id="ARBA00022801"/>
    </source>
</evidence>
<dbReference type="Gene3D" id="3.90.320.10">
    <property type="match status" value="1"/>
</dbReference>
<name>A0AAD9V866_ACRCE</name>
<dbReference type="AlphaFoldDB" id="A0AAD9V866"/>
<keyword evidence="7" id="KW-1185">Reference proteome</keyword>
<feature type="non-terminal residue" evidence="6">
    <location>
        <position position="1"/>
    </location>
</feature>
<dbReference type="GO" id="GO:0004519">
    <property type="term" value="F:endonuclease activity"/>
    <property type="evidence" value="ECO:0007669"/>
    <property type="project" value="UniProtKB-KW"/>
</dbReference>
<dbReference type="Gene3D" id="1.10.720.30">
    <property type="entry name" value="SAP domain"/>
    <property type="match status" value="1"/>
</dbReference>
<accession>A0AAD9V866</accession>
<dbReference type="InterPro" id="IPR011604">
    <property type="entry name" value="PDDEXK-like_dom_sf"/>
</dbReference>
<proteinExistence type="predicted"/>
<dbReference type="InterPro" id="IPR003034">
    <property type="entry name" value="SAP_dom"/>
</dbReference>
<dbReference type="InterPro" id="IPR034720">
    <property type="entry name" value="Viral_alk_exo"/>
</dbReference>
<dbReference type="SUPFAM" id="SSF68906">
    <property type="entry name" value="SAP domain"/>
    <property type="match status" value="1"/>
</dbReference>
<dbReference type="InterPro" id="IPR011335">
    <property type="entry name" value="Restrct_endonuc-II-like"/>
</dbReference>
<dbReference type="SUPFAM" id="SSF52980">
    <property type="entry name" value="Restriction endonuclease-like"/>
    <property type="match status" value="1"/>
</dbReference>
<keyword evidence="2" id="KW-0255">Endonuclease</keyword>
<dbReference type="PANTHER" id="PTHR46609:SF8">
    <property type="entry name" value="YQAJ VIRAL RECOMBINASE DOMAIN-CONTAINING PROTEIN"/>
    <property type="match status" value="1"/>
</dbReference>
<dbReference type="Pfam" id="PF02037">
    <property type="entry name" value="SAP"/>
    <property type="match status" value="1"/>
</dbReference>
<dbReference type="Proteomes" id="UP001249851">
    <property type="component" value="Unassembled WGS sequence"/>
</dbReference>
<evidence type="ECO:0000256" key="2">
    <source>
        <dbReference type="ARBA" id="ARBA00022759"/>
    </source>
</evidence>
<sequence>MEANEACRDDCEYVNKLNKNPFRTILKEDDIPGASLKGRKAEQLKNEELKRWLKCRGASVSGTRMQLLQRVKDYISSGLDNKIIDPDGGIHCSKKQVENNGNYRGNKVVEWPKEGWTLSLDKAPDYPDDLDLTEENFILVCKECMKSIKITEDGINTIEEKTRGQSSNSEWFKYRNGLTASKFGEISNRRITTPPGRLVRDLFQYKARLNVPYQCKVGLIMEPVIISKYIEHQNIHGHEGITVKEKGLIIDKENPVLAASVDGEVTDPSNNYHPVGNIEAKYKLFPSELKN</sequence>